<evidence type="ECO:0000313" key="12">
    <source>
        <dbReference type="Proteomes" id="UP001209540"/>
    </source>
</evidence>
<dbReference type="InterPro" id="IPR036259">
    <property type="entry name" value="MFS_trans_sf"/>
</dbReference>
<dbReference type="NCBIfam" id="TIGR00879">
    <property type="entry name" value="SP"/>
    <property type="match status" value="1"/>
</dbReference>
<evidence type="ECO:0000313" key="11">
    <source>
        <dbReference type="EMBL" id="KAI9265151.1"/>
    </source>
</evidence>
<dbReference type="Pfam" id="PF00083">
    <property type="entry name" value="Sugar_tr"/>
    <property type="match status" value="1"/>
</dbReference>
<dbReference type="AlphaFoldDB" id="A0AAD5KG22"/>
<dbReference type="InterPro" id="IPR005829">
    <property type="entry name" value="Sugar_transporter_CS"/>
</dbReference>
<organism evidence="11 12">
    <name type="scientific">Phascolomyces articulosus</name>
    <dbReference type="NCBI Taxonomy" id="60185"/>
    <lineage>
        <taxon>Eukaryota</taxon>
        <taxon>Fungi</taxon>
        <taxon>Fungi incertae sedis</taxon>
        <taxon>Mucoromycota</taxon>
        <taxon>Mucoromycotina</taxon>
        <taxon>Mucoromycetes</taxon>
        <taxon>Mucorales</taxon>
        <taxon>Lichtheimiaceae</taxon>
        <taxon>Phascolomyces</taxon>
    </lineage>
</organism>
<dbReference type="PRINTS" id="PR00171">
    <property type="entry name" value="SUGRTRNSPORT"/>
</dbReference>
<feature type="domain" description="Major facilitator superfamily (MFS) profile" evidence="10">
    <location>
        <begin position="21"/>
        <end position="462"/>
    </location>
</feature>
<comment type="subcellular location">
    <subcellularLocation>
        <location evidence="1">Membrane</location>
        <topology evidence="1">Multi-pass membrane protein</topology>
    </subcellularLocation>
</comment>
<feature type="transmembrane region" description="Helical" evidence="9">
    <location>
        <begin position="438"/>
        <end position="458"/>
    </location>
</feature>
<keyword evidence="4 9" id="KW-0812">Transmembrane</keyword>
<proteinExistence type="inferred from homology"/>
<feature type="transmembrane region" description="Helical" evidence="9">
    <location>
        <begin position="156"/>
        <end position="175"/>
    </location>
</feature>
<dbReference type="InterPro" id="IPR020846">
    <property type="entry name" value="MFS_dom"/>
</dbReference>
<evidence type="ECO:0000256" key="1">
    <source>
        <dbReference type="ARBA" id="ARBA00004141"/>
    </source>
</evidence>
<feature type="transmembrane region" description="Helical" evidence="9">
    <location>
        <begin position="337"/>
        <end position="358"/>
    </location>
</feature>
<feature type="transmembrane region" description="Helical" evidence="9">
    <location>
        <begin position="269"/>
        <end position="295"/>
    </location>
</feature>
<feature type="transmembrane region" description="Helical" evidence="9">
    <location>
        <begin position="307"/>
        <end position="328"/>
    </location>
</feature>
<dbReference type="SUPFAM" id="SSF103473">
    <property type="entry name" value="MFS general substrate transporter"/>
    <property type="match status" value="1"/>
</dbReference>
<keyword evidence="12" id="KW-1185">Reference proteome</keyword>
<evidence type="ECO:0000256" key="5">
    <source>
        <dbReference type="ARBA" id="ARBA00022989"/>
    </source>
</evidence>
<evidence type="ECO:0000256" key="4">
    <source>
        <dbReference type="ARBA" id="ARBA00022692"/>
    </source>
</evidence>
<keyword evidence="3 7" id="KW-0813">Transport</keyword>
<name>A0AAD5KG22_9FUNG</name>
<dbReference type="EMBL" id="JAIXMP010000011">
    <property type="protein sequence ID" value="KAI9265151.1"/>
    <property type="molecule type" value="Genomic_DNA"/>
</dbReference>
<dbReference type="CDD" id="cd17356">
    <property type="entry name" value="MFS_HXT"/>
    <property type="match status" value="1"/>
</dbReference>
<dbReference type="PANTHER" id="PTHR48022">
    <property type="entry name" value="PLASTIDIC GLUCOSE TRANSPORTER 4"/>
    <property type="match status" value="1"/>
</dbReference>
<feature type="transmembrane region" description="Helical" evidence="9">
    <location>
        <begin position="57"/>
        <end position="78"/>
    </location>
</feature>
<dbReference type="PANTHER" id="PTHR48022:SF2">
    <property type="entry name" value="PLASTIDIC GLUCOSE TRANSPORTER 4"/>
    <property type="match status" value="1"/>
</dbReference>
<dbReference type="PROSITE" id="PS00216">
    <property type="entry name" value="SUGAR_TRANSPORT_1"/>
    <property type="match status" value="2"/>
</dbReference>
<dbReference type="PROSITE" id="PS50850">
    <property type="entry name" value="MFS"/>
    <property type="match status" value="1"/>
</dbReference>
<feature type="compositionally biased region" description="Basic and acidic residues" evidence="8">
    <location>
        <begin position="516"/>
        <end position="526"/>
    </location>
</feature>
<keyword evidence="6 9" id="KW-0472">Membrane</keyword>
<reference evidence="11" key="2">
    <citation type="submission" date="2023-02" db="EMBL/GenBank/DDBJ databases">
        <authorList>
            <consortium name="DOE Joint Genome Institute"/>
            <person name="Mondo S.J."/>
            <person name="Chang Y."/>
            <person name="Wang Y."/>
            <person name="Ahrendt S."/>
            <person name="Andreopoulos W."/>
            <person name="Barry K."/>
            <person name="Beard J."/>
            <person name="Benny G.L."/>
            <person name="Blankenship S."/>
            <person name="Bonito G."/>
            <person name="Cuomo C."/>
            <person name="Desiro A."/>
            <person name="Gervers K.A."/>
            <person name="Hundley H."/>
            <person name="Kuo A."/>
            <person name="LaButti K."/>
            <person name="Lang B.F."/>
            <person name="Lipzen A."/>
            <person name="O'Donnell K."/>
            <person name="Pangilinan J."/>
            <person name="Reynolds N."/>
            <person name="Sandor L."/>
            <person name="Smith M.W."/>
            <person name="Tsang A."/>
            <person name="Grigoriev I.V."/>
            <person name="Stajich J.E."/>
            <person name="Spatafora J.W."/>
        </authorList>
    </citation>
    <scope>NUCLEOTIDE SEQUENCE</scope>
    <source>
        <strain evidence="11">RSA 2281</strain>
    </source>
</reference>
<sequence length="526" mass="58391">MSKDFEEVIYRPKTSWRVYFAVIFSSIGGLLFGYDQGVMSGILVMEHWIDYFNNPNAVWRGFITSIYLLGAFVGGLIAGPISERIGRKRSIMGATVIFWFGTSMQTGATNVDLLMAGRFFQGISIGMYSMNVTVYQSELSPAHLRGRAISFQQFSIVFGIMVAFWIGYGCAYIQSDASWRVPLGIQLAPSVVLFFGCFILPYSPRWLCSKGRTEEALQTLAKLHANGDINDPYVRKEFDEIMEQIRYEERYAMKSYKEIFRSPSTRKRVFLAMGIQGMQQWIGINAVLYYAPFIFQSAGMTGTLPSLLATGVNGIVCVIFTIPALLFIDKVGRRKTILGGSIGMGTSMLIAGALLKVYPYVEDGNNNTQAQYGAVAMMFIFSASFSTSWGPTGWIYPAEIFPNRARAKGTSLATATNYLMNFVIGEITPVMLDNIKYGTYFFFFATNVVCGLIVYFFYPETKGLSLEEMEILFGEGSEEAEAIKAVAARTYTDAEIPQDTGIKVSPTAQQASSSSSEEKANEKAEI</sequence>
<dbReference type="GO" id="GO:0016020">
    <property type="term" value="C:membrane"/>
    <property type="evidence" value="ECO:0007669"/>
    <property type="project" value="UniProtKB-SubCell"/>
</dbReference>
<feature type="region of interest" description="Disordered" evidence="8">
    <location>
        <begin position="497"/>
        <end position="526"/>
    </location>
</feature>
<gene>
    <name evidence="11" type="ORF">BDA99DRAFT_507887</name>
</gene>
<evidence type="ECO:0000259" key="10">
    <source>
        <dbReference type="PROSITE" id="PS50850"/>
    </source>
</evidence>
<protein>
    <submittedName>
        <fullName evidence="11">General substrate transporter</fullName>
    </submittedName>
</protein>
<evidence type="ECO:0000256" key="6">
    <source>
        <dbReference type="ARBA" id="ARBA00023136"/>
    </source>
</evidence>
<dbReference type="InterPro" id="IPR050360">
    <property type="entry name" value="MFS_Sugar_Transporters"/>
</dbReference>
<comment type="caution">
    <text evidence="11">The sequence shown here is derived from an EMBL/GenBank/DDBJ whole genome shotgun (WGS) entry which is preliminary data.</text>
</comment>
<dbReference type="GO" id="GO:0005351">
    <property type="term" value="F:carbohydrate:proton symporter activity"/>
    <property type="evidence" value="ECO:0007669"/>
    <property type="project" value="TreeGrafter"/>
</dbReference>
<evidence type="ECO:0000256" key="7">
    <source>
        <dbReference type="RuleBase" id="RU003346"/>
    </source>
</evidence>
<reference evidence="11" key="1">
    <citation type="journal article" date="2022" name="IScience">
        <title>Evolution of zygomycete secretomes and the origins of terrestrial fungal ecologies.</title>
        <authorList>
            <person name="Chang Y."/>
            <person name="Wang Y."/>
            <person name="Mondo S."/>
            <person name="Ahrendt S."/>
            <person name="Andreopoulos W."/>
            <person name="Barry K."/>
            <person name="Beard J."/>
            <person name="Benny G.L."/>
            <person name="Blankenship S."/>
            <person name="Bonito G."/>
            <person name="Cuomo C."/>
            <person name="Desiro A."/>
            <person name="Gervers K.A."/>
            <person name="Hundley H."/>
            <person name="Kuo A."/>
            <person name="LaButti K."/>
            <person name="Lang B.F."/>
            <person name="Lipzen A."/>
            <person name="O'Donnell K."/>
            <person name="Pangilinan J."/>
            <person name="Reynolds N."/>
            <person name="Sandor L."/>
            <person name="Smith M.E."/>
            <person name="Tsang A."/>
            <person name="Grigoriev I.V."/>
            <person name="Stajich J.E."/>
            <person name="Spatafora J.W."/>
        </authorList>
    </citation>
    <scope>NUCLEOTIDE SEQUENCE</scope>
    <source>
        <strain evidence="11">RSA 2281</strain>
    </source>
</reference>
<dbReference type="PROSITE" id="PS00217">
    <property type="entry name" value="SUGAR_TRANSPORT_2"/>
    <property type="match status" value="1"/>
</dbReference>
<evidence type="ECO:0000256" key="3">
    <source>
        <dbReference type="ARBA" id="ARBA00022448"/>
    </source>
</evidence>
<dbReference type="InterPro" id="IPR005828">
    <property type="entry name" value="MFS_sugar_transport-like"/>
</dbReference>
<comment type="similarity">
    <text evidence="2 7">Belongs to the major facilitator superfamily. Sugar transporter (TC 2.A.1.1) family.</text>
</comment>
<feature type="transmembrane region" description="Helical" evidence="9">
    <location>
        <begin position="18"/>
        <end position="37"/>
    </location>
</feature>
<dbReference type="Gene3D" id="1.20.1250.20">
    <property type="entry name" value="MFS general substrate transporter like domains"/>
    <property type="match status" value="1"/>
</dbReference>
<dbReference type="Proteomes" id="UP001209540">
    <property type="component" value="Unassembled WGS sequence"/>
</dbReference>
<dbReference type="FunFam" id="1.20.1250.20:FF:000026">
    <property type="entry name" value="MFS quinate transporter QutD"/>
    <property type="match status" value="1"/>
</dbReference>
<evidence type="ECO:0000256" key="9">
    <source>
        <dbReference type="SAM" id="Phobius"/>
    </source>
</evidence>
<keyword evidence="5 9" id="KW-1133">Transmembrane helix</keyword>
<dbReference type="InterPro" id="IPR003663">
    <property type="entry name" value="Sugar/inositol_transpt"/>
</dbReference>
<evidence type="ECO:0000256" key="8">
    <source>
        <dbReference type="SAM" id="MobiDB-lite"/>
    </source>
</evidence>
<accession>A0AAD5KG22</accession>
<evidence type="ECO:0000256" key="2">
    <source>
        <dbReference type="ARBA" id="ARBA00010992"/>
    </source>
</evidence>
<feature type="transmembrane region" description="Helical" evidence="9">
    <location>
        <begin position="181"/>
        <end position="202"/>
    </location>
</feature>
<feature type="transmembrane region" description="Helical" evidence="9">
    <location>
        <begin position="370"/>
        <end position="390"/>
    </location>
</feature>